<reference evidence="2" key="1">
    <citation type="submission" date="2022-09" db="EMBL/GenBank/DDBJ databases">
        <title>The complete genome of Acidovorax sp. 5MLIR.</title>
        <authorList>
            <person name="Liu L."/>
            <person name="Yue J."/>
            <person name="Yang F."/>
            <person name="Yuan J."/>
            <person name="Li L."/>
        </authorList>
    </citation>
    <scope>NUCLEOTIDE SEQUENCE</scope>
    <source>
        <strain evidence="2">5MLIR</strain>
    </source>
</reference>
<gene>
    <name evidence="2" type="ORF">M9799_14475</name>
</gene>
<evidence type="ECO:0000259" key="1">
    <source>
        <dbReference type="Pfam" id="PF01814"/>
    </source>
</evidence>
<proteinExistence type="predicted"/>
<keyword evidence="3" id="KW-1185">Reference proteome</keyword>
<dbReference type="Pfam" id="PF01814">
    <property type="entry name" value="Hemerythrin"/>
    <property type="match status" value="1"/>
</dbReference>
<dbReference type="RefSeq" id="WP_231044586.1">
    <property type="nucleotide sequence ID" value="NZ_CP106881.1"/>
</dbReference>
<dbReference type="CDD" id="cd12108">
    <property type="entry name" value="Hr-like"/>
    <property type="match status" value="1"/>
</dbReference>
<dbReference type="Gene3D" id="1.20.120.520">
    <property type="entry name" value="nmb1532 protein domain like"/>
    <property type="match status" value="1"/>
</dbReference>
<dbReference type="EMBL" id="CP106881">
    <property type="protein sequence ID" value="UYG51257.1"/>
    <property type="molecule type" value="Genomic_DNA"/>
</dbReference>
<name>A0ABY6G9K3_9BURK</name>
<dbReference type="Proteomes" id="UP001162800">
    <property type="component" value="Chromosome"/>
</dbReference>
<sequence length="204" mass="23076">MNTVATQASTRKSVPPVQAKRAAIAKAKALAANVPAHIGSTPATRYRGNPDIFGRLVEDHDHHRALLAMIAATQGHSPERERLFVELVKEVKSHAAAEEQALWSSVMRNPETTDEARHAVAEHKELDELMADLAARDMASPGWLRRFAKLREEYLHHVGEEEQEQFLAAEEHLSENDLRHMREVFNRRKEQEKAEATIEKKLSQ</sequence>
<feature type="domain" description="Hemerythrin-like" evidence="1">
    <location>
        <begin position="55"/>
        <end position="166"/>
    </location>
</feature>
<organism evidence="2 3">
    <name type="scientific">Comamonas endophytica</name>
    <dbReference type="NCBI Taxonomy" id="2949090"/>
    <lineage>
        <taxon>Bacteria</taxon>
        <taxon>Pseudomonadati</taxon>
        <taxon>Pseudomonadota</taxon>
        <taxon>Betaproteobacteria</taxon>
        <taxon>Burkholderiales</taxon>
        <taxon>Comamonadaceae</taxon>
        <taxon>Comamonas</taxon>
    </lineage>
</organism>
<dbReference type="PANTHER" id="PTHR35585:SF1">
    <property type="entry name" value="HHE DOMAIN PROTEIN (AFU_ORTHOLOGUE AFUA_4G00730)"/>
    <property type="match status" value="1"/>
</dbReference>
<evidence type="ECO:0000313" key="3">
    <source>
        <dbReference type="Proteomes" id="UP001162800"/>
    </source>
</evidence>
<dbReference type="InterPro" id="IPR012312">
    <property type="entry name" value="Hemerythrin-like"/>
</dbReference>
<evidence type="ECO:0000313" key="2">
    <source>
        <dbReference type="EMBL" id="UYG51257.1"/>
    </source>
</evidence>
<dbReference type="PANTHER" id="PTHR35585">
    <property type="entry name" value="HHE DOMAIN PROTEIN (AFU_ORTHOLOGUE AFUA_4G00730)"/>
    <property type="match status" value="1"/>
</dbReference>
<protein>
    <submittedName>
        <fullName evidence="2">Hemerythrin domain-containing protein</fullName>
    </submittedName>
</protein>
<accession>A0ABY6G9K3</accession>